<dbReference type="GO" id="GO:0016020">
    <property type="term" value="C:membrane"/>
    <property type="evidence" value="ECO:0007669"/>
    <property type="project" value="UniProtKB-SubCell"/>
</dbReference>
<feature type="transmembrane region" description="Helical" evidence="6">
    <location>
        <begin position="220"/>
        <end position="238"/>
    </location>
</feature>
<dbReference type="InterPro" id="IPR000620">
    <property type="entry name" value="EamA_dom"/>
</dbReference>
<proteinExistence type="inferred from homology"/>
<evidence type="ECO:0000256" key="4">
    <source>
        <dbReference type="ARBA" id="ARBA00022989"/>
    </source>
</evidence>
<feature type="transmembrane region" description="Helical" evidence="6">
    <location>
        <begin position="100"/>
        <end position="119"/>
    </location>
</feature>
<feature type="transmembrane region" description="Helical" evidence="6">
    <location>
        <begin position="274"/>
        <end position="293"/>
    </location>
</feature>
<dbReference type="STRING" id="1130798.LBLM1_01055"/>
<dbReference type="Proteomes" id="UP000003645">
    <property type="component" value="Chromosome"/>
</dbReference>
<feature type="transmembrane region" description="Helical" evidence="6">
    <location>
        <begin position="189"/>
        <end position="208"/>
    </location>
</feature>
<feature type="transmembrane region" description="Helical" evidence="6">
    <location>
        <begin position="76"/>
        <end position="94"/>
    </location>
</feature>
<evidence type="ECO:0000256" key="1">
    <source>
        <dbReference type="ARBA" id="ARBA00004127"/>
    </source>
</evidence>
<evidence type="ECO:0000313" key="8">
    <source>
        <dbReference type="EMBL" id="AJT49826.1"/>
    </source>
</evidence>
<evidence type="ECO:0000313" key="9">
    <source>
        <dbReference type="Proteomes" id="UP000003645"/>
    </source>
</evidence>
<dbReference type="KEGG" id="lmu:LBLM1_01055"/>
<protein>
    <submittedName>
        <fullName evidence="8">Permease</fullName>
    </submittedName>
</protein>
<evidence type="ECO:0000256" key="3">
    <source>
        <dbReference type="ARBA" id="ARBA00022692"/>
    </source>
</evidence>
<evidence type="ECO:0000256" key="2">
    <source>
        <dbReference type="ARBA" id="ARBA00007362"/>
    </source>
</evidence>
<gene>
    <name evidence="8" type="ORF">LBLM1_01055</name>
</gene>
<feature type="domain" description="EamA" evidence="7">
    <location>
        <begin position="159"/>
        <end position="288"/>
    </location>
</feature>
<keyword evidence="4 6" id="KW-1133">Transmembrane helix</keyword>
<sequence>MNKRTKGILLAVTGASFWGTSGVAVQYLFGETTVSEVWLVGLRLLGAGMLLLILAKLTGRSSTKALFSNRHDVLQLVLFAFFGMGMSQLTYFAAVKYSNAPTATVIQYLAPVIIIGYTAAAQKMMPRRIDVVSIIVALVGTFLLVTNGNLNHLALSPQACFWALLAALANAISTMAPGRLFARYGTLNVTAWSMLICGICFIPLYFIMPMPALRPLDVALIGWIIIGGTLLAYTLYLASVQYIDPSTTGMLGAFEPLVATILAVALLHTQFGPVNILASCLIILATFLQMMPLQAFSHRRSLN</sequence>
<reference evidence="8 9" key="1">
    <citation type="journal article" date="2012" name="J. Bacteriol.">
        <title>Genome sequence of Lactobacillus mucosae LM1, isolated from piglet feces.</title>
        <authorList>
            <person name="Lee J.H."/>
            <person name="Valeriano V.D."/>
            <person name="Shin Y.R."/>
            <person name="Chae J.P."/>
            <person name="Kim G.B."/>
            <person name="Ham J.S."/>
            <person name="Chun J."/>
            <person name="Kang D.K."/>
        </authorList>
    </citation>
    <scope>NUCLEOTIDE SEQUENCE [LARGE SCALE GENOMIC DNA]</scope>
    <source>
        <strain evidence="8 9">LM1</strain>
    </source>
</reference>
<feature type="domain" description="EamA" evidence="7">
    <location>
        <begin position="6"/>
        <end position="145"/>
    </location>
</feature>
<dbReference type="PANTHER" id="PTHR32322:SF2">
    <property type="entry name" value="EAMA DOMAIN-CONTAINING PROTEIN"/>
    <property type="match status" value="1"/>
</dbReference>
<keyword evidence="5 6" id="KW-0472">Membrane</keyword>
<dbReference type="Pfam" id="PF00892">
    <property type="entry name" value="EamA"/>
    <property type="match status" value="2"/>
</dbReference>
<dbReference type="InterPro" id="IPR037185">
    <property type="entry name" value="EmrE-like"/>
</dbReference>
<organism evidence="8 9">
    <name type="scientific">Limosilactobacillus mucosae LM1</name>
    <dbReference type="NCBI Taxonomy" id="1130798"/>
    <lineage>
        <taxon>Bacteria</taxon>
        <taxon>Bacillati</taxon>
        <taxon>Bacillota</taxon>
        <taxon>Bacilli</taxon>
        <taxon>Lactobacillales</taxon>
        <taxon>Lactobacillaceae</taxon>
        <taxon>Limosilactobacillus</taxon>
    </lineage>
</organism>
<evidence type="ECO:0000256" key="5">
    <source>
        <dbReference type="ARBA" id="ARBA00023136"/>
    </source>
</evidence>
<dbReference type="PANTHER" id="PTHR32322">
    <property type="entry name" value="INNER MEMBRANE TRANSPORTER"/>
    <property type="match status" value="1"/>
</dbReference>
<feature type="transmembrane region" description="Helical" evidence="6">
    <location>
        <begin position="131"/>
        <end position="150"/>
    </location>
</feature>
<feature type="transmembrane region" description="Helical" evidence="6">
    <location>
        <begin position="38"/>
        <end position="55"/>
    </location>
</feature>
<dbReference type="AlphaFoldDB" id="A0A0D4CIV9"/>
<keyword evidence="3 6" id="KW-0812">Transmembrane</keyword>
<accession>A0A0D4CIV9</accession>
<dbReference type="InterPro" id="IPR050638">
    <property type="entry name" value="AA-Vitamin_Transporters"/>
</dbReference>
<comment type="similarity">
    <text evidence="2">Belongs to the EamA transporter family.</text>
</comment>
<comment type="subcellular location">
    <subcellularLocation>
        <location evidence="1">Endomembrane system</location>
        <topology evidence="1">Multi-pass membrane protein</topology>
    </subcellularLocation>
</comment>
<name>A0A0D4CIV9_LIMMU</name>
<keyword evidence="9" id="KW-1185">Reference proteome</keyword>
<dbReference type="EMBL" id="CP011013">
    <property type="protein sequence ID" value="AJT49826.1"/>
    <property type="molecule type" value="Genomic_DNA"/>
</dbReference>
<feature type="transmembrane region" description="Helical" evidence="6">
    <location>
        <begin position="162"/>
        <end position="182"/>
    </location>
</feature>
<dbReference type="OrthoDB" id="9810818at2"/>
<dbReference type="SUPFAM" id="SSF103481">
    <property type="entry name" value="Multidrug resistance efflux transporter EmrE"/>
    <property type="match status" value="2"/>
</dbReference>
<dbReference type="HOGENOM" id="CLU_033863_19_0_9"/>
<dbReference type="RefSeq" id="WP_006500711.1">
    <property type="nucleotide sequence ID" value="NZ_CP011013.1"/>
</dbReference>
<evidence type="ECO:0000256" key="6">
    <source>
        <dbReference type="SAM" id="Phobius"/>
    </source>
</evidence>
<evidence type="ECO:0000259" key="7">
    <source>
        <dbReference type="Pfam" id="PF00892"/>
    </source>
</evidence>
<feature type="transmembrane region" description="Helical" evidence="6">
    <location>
        <begin position="250"/>
        <end position="268"/>
    </location>
</feature>